<protein>
    <submittedName>
        <fullName evidence="2">Uncharacterized protein</fullName>
    </submittedName>
</protein>
<accession>A0A0J7Y469</accession>
<feature type="region of interest" description="Disordered" evidence="1">
    <location>
        <begin position="29"/>
        <end position="56"/>
    </location>
</feature>
<dbReference type="AlphaFoldDB" id="A0A0J7Y469"/>
<dbReference type="STRING" id="1420583.V473_00090"/>
<comment type="caution">
    <text evidence="2">The sequence shown here is derived from an EMBL/GenBank/DDBJ whole genome shotgun (WGS) entry which is preliminary data.</text>
</comment>
<proteinExistence type="predicted"/>
<name>A0A0J7Y469_9SPHN</name>
<sequence>MASRHAIMTRQARRGRVMGRRIVASLTPIGGMAGASRGRHGRNRSEKADNGVNFAL</sequence>
<dbReference type="PATRIC" id="fig|1420583.3.peg.10"/>
<evidence type="ECO:0000256" key="1">
    <source>
        <dbReference type="SAM" id="MobiDB-lite"/>
    </source>
</evidence>
<evidence type="ECO:0000313" key="2">
    <source>
        <dbReference type="EMBL" id="KMS58634.1"/>
    </source>
</evidence>
<reference evidence="2 3" key="1">
    <citation type="journal article" date="2015" name="G3 (Bethesda)">
        <title>Insights into Ongoing Evolution of the Hexachlorocyclohexane Catabolic Pathway from Comparative Genomics of Ten Sphingomonadaceae Strains.</title>
        <authorList>
            <person name="Pearce S.L."/>
            <person name="Oakeshott J.G."/>
            <person name="Pandey G."/>
        </authorList>
    </citation>
    <scope>NUCLEOTIDE SEQUENCE [LARGE SCALE GENOMIC DNA]</scope>
    <source>
        <strain evidence="2 3">LL01</strain>
    </source>
</reference>
<evidence type="ECO:0000313" key="3">
    <source>
        <dbReference type="Proteomes" id="UP000052232"/>
    </source>
</evidence>
<keyword evidence="3" id="KW-1185">Reference proteome</keyword>
<gene>
    <name evidence="2" type="ORF">V473_00090</name>
</gene>
<organism evidence="2 3">
    <name type="scientific">Sphingobium cupriresistens LL01</name>
    <dbReference type="NCBI Taxonomy" id="1420583"/>
    <lineage>
        <taxon>Bacteria</taxon>
        <taxon>Pseudomonadati</taxon>
        <taxon>Pseudomonadota</taxon>
        <taxon>Alphaproteobacteria</taxon>
        <taxon>Sphingomonadales</taxon>
        <taxon>Sphingomonadaceae</taxon>
        <taxon>Sphingobium</taxon>
    </lineage>
</organism>
<dbReference type="Proteomes" id="UP000052232">
    <property type="component" value="Unassembled WGS sequence"/>
</dbReference>
<dbReference type="EMBL" id="JACT01000001">
    <property type="protein sequence ID" value="KMS58634.1"/>
    <property type="molecule type" value="Genomic_DNA"/>
</dbReference>